<sequence>MVNEISTIDNLRLENQLTELTSLVRQLAIGQHQPSIAAKVYGVCTSVEHPTNMCPIFTGSSRIRVGHLIISSLESNHFGQGQVKGHMQLNDSDLPRMHLKVQQVIDNRLRNIRHHHSNNNSSREC</sequence>
<organism evidence="1 2">
    <name type="scientific">Mucuna pruriens</name>
    <name type="common">Velvet bean</name>
    <name type="synonym">Dolichos pruriens</name>
    <dbReference type="NCBI Taxonomy" id="157652"/>
    <lineage>
        <taxon>Eukaryota</taxon>
        <taxon>Viridiplantae</taxon>
        <taxon>Streptophyta</taxon>
        <taxon>Embryophyta</taxon>
        <taxon>Tracheophyta</taxon>
        <taxon>Spermatophyta</taxon>
        <taxon>Magnoliopsida</taxon>
        <taxon>eudicotyledons</taxon>
        <taxon>Gunneridae</taxon>
        <taxon>Pentapetalae</taxon>
        <taxon>rosids</taxon>
        <taxon>fabids</taxon>
        <taxon>Fabales</taxon>
        <taxon>Fabaceae</taxon>
        <taxon>Papilionoideae</taxon>
        <taxon>50 kb inversion clade</taxon>
        <taxon>NPAAA clade</taxon>
        <taxon>indigoferoid/millettioid clade</taxon>
        <taxon>Phaseoleae</taxon>
        <taxon>Mucuna</taxon>
    </lineage>
</organism>
<proteinExistence type="predicted"/>
<reference evidence="1" key="1">
    <citation type="submission" date="2018-05" db="EMBL/GenBank/DDBJ databases">
        <title>Draft genome of Mucuna pruriens seed.</title>
        <authorList>
            <person name="Nnadi N.E."/>
            <person name="Vos R."/>
            <person name="Hasami M.H."/>
            <person name="Devisetty U.K."/>
            <person name="Aguiy J.C."/>
        </authorList>
    </citation>
    <scope>NUCLEOTIDE SEQUENCE [LARGE SCALE GENOMIC DNA]</scope>
    <source>
        <strain evidence="1">JCA_2017</strain>
    </source>
</reference>
<feature type="non-terminal residue" evidence="1">
    <location>
        <position position="1"/>
    </location>
</feature>
<dbReference type="EMBL" id="QJKJ01012112">
    <property type="protein sequence ID" value="RDX69429.1"/>
    <property type="molecule type" value="Genomic_DNA"/>
</dbReference>
<keyword evidence="2" id="KW-1185">Reference proteome</keyword>
<evidence type="ECO:0000313" key="2">
    <source>
        <dbReference type="Proteomes" id="UP000257109"/>
    </source>
</evidence>
<protein>
    <submittedName>
        <fullName evidence="1">Uncharacterized protein</fullName>
    </submittedName>
</protein>
<name>A0A371EU10_MUCPR</name>
<gene>
    <name evidence="1" type="ORF">CR513_51460</name>
</gene>
<dbReference type="Proteomes" id="UP000257109">
    <property type="component" value="Unassembled WGS sequence"/>
</dbReference>
<accession>A0A371EU10</accession>
<dbReference type="AlphaFoldDB" id="A0A371EU10"/>
<evidence type="ECO:0000313" key="1">
    <source>
        <dbReference type="EMBL" id="RDX69429.1"/>
    </source>
</evidence>
<comment type="caution">
    <text evidence="1">The sequence shown here is derived from an EMBL/GenBank/DDBJ whole genome shotgun (WGS) entry which is preliminary data.</text>
</comment>